<dbReference type="Gene3D" id="1.10.10.10">
    <property type="entry name" value="Winged helix-like DNA-binding domain superfamily/Winged helix DNA-binding domain"/>
    <property type="match status" value="1"/>
</dbReference>
<evidence type="ECO:0000313" key="3">
    <source>
        <dbReference type="Proteomes" id="UP000236910"/>
    </source>
</evidence>
<evidence type="ECO:0000313" key="2">
    <source>
        <dbReference type="EMBL" id="PMP83063.1"/>
    </source>
</evidence>
<proteinExistence type="inferred from homology"/>
<dbReference type="GO" id="GO:0006355">
    <property type="term" value="P:regulation of DNA-templated transcription"/>
    <property type="evidence" value="ECO:0007669"/>
    <property type="project" value="UniProtKB-ARBA"/>
</dbReference>
<dbReference type="Pfam" id="PF00480">
    <property type="entry name" value="ROK"/>
    <property type="match status" value="1"/>
</dbReference>
<dbReference type="InterPro" id="IPR036388">
    <property type="entry name" value="WH-like_DNA-bd_sf"/>
</dbReference>
<dbReference type="InterPro" id="IPR000600">
    <property type="entry name" value="ROK"/>
</dbReference>
<name>A0A2J6X7N0_9BACT</name>
<sequence>MDVINEVRVKNTIKVLDLIMRHGEISRVDLAREMDLTKTTISDIVSNLIEEGFVREKRRVTSGLGRPQTMIEMIPEVLYVVGIGVMRDRIEACVVNSQGTILKQSSRILNDNANGQDIFDNLFSLIDEIKTFVNINAISVGIPGPLDVENGIVKKPPKFPDFENINLTKILSEKYNVDVWIENDSDVAAFGEKWYGNGRQLDDFIYLFVDKGIGAGIIKDGNIYHGKNGYAGEIGHLLLPVKDEFKYLEDICGIDVVIQKANENSSGKEMTIQEIGRKYISGDKEISDLIDEMERYIGIALVSIIHMFGITDIFVGGKAVYLGDKFLSNVKAFVERYLFYKHEISIRFSNLGDSAMSMGAAVNGIRKYLANEIFIERR</sequence>
<evidence type="ECO:0000256" key="1">
    <source>
        <dbReference type="ARBA" id="ARBA00006479"/>
    </source>
</evidence>
<gene>
    <name evidence="2" type="ORF">C0175_02530</name>
</gene>
<evidence type="ECO:0008006" key="4">
    <source>
        <dbReference type="Google" id="ProtNLM"/>
    </source>
</evidence>
<dbReference type="PANTHER" id="PTHR18964:SF149">
    <property type="entry name" value="BIFUNCTIONAL UDP-N-ACETYLGLUCOSAMINE 2-EPIMERASE_N-ACETYLMANNOSAMINE KINASE"/>
    <property type="match status" value="1"/>
</dbReference>
<comment type="similarity">
    <text evidence="1">Belongs to the ROK (NagC/XylR) family.</text>
</comment>
<dbReference type="AlphaFoldDB" id="A0A2J6X7N0"/>
<dbReference type="InterPro" id="IPR043129">
    <property type="entry name" value="ATPase_NBD"/>
</dbReference>
<organism evidence="2 3">
    <name type="scientific">Caldisericum exile</name>
    <dbReference type="NCBI Taxonomy" id="693075"/>
    <lineage>
        <taxon>Bacteria</taxon>
        <taxon>Pseudomonadati</taxon>
        <taxon>Caldisericota/Cryosericota group</taxon>
        <taxon>Caldisericota</taxon>
        <taxon>Caldisericia</taxon>
        <taxon>Caldisericales</taxon>
        <taxon>Caldisericaceae</taxon>
        <taxon>Caldisericum</taxon>
    </lineage>
</organism>
<dbReference type="Pfam" id="PF13412">
    <property type="entry name" value="HTH_24"/>
    <property type="match status" value="1"/>
</dbReference>
<protein>
    <recommendedName>
        <fullName evidence="4">ROK family transcriptional regulator</fullName>
    </recommendedName>
</protein>
<dbReference type="SUPFAM" id="SSF46785">
    <property type="entry name" value="Winged helix' DNA-binding domain"/>
    <property type="match status" value="1"/>
</dbReference>
<dbReference type="EMBL" id="PNIX01000142">
    <property type="protein sequence ID" value="PMP83063.1"/>
    <property type="molecule type" value="Genomic_DNA"/>
</dbReference>
<dbReference type="SUPFAM" id="SSF53067">
    <property type="entry name" value="Actin-like ATPase domain"/>
    <property type="match status" value="1"/>
</dbReference>
<dbReference type="PROSITE" id="PS01125">
    <property type="entry name" value="ROK"/>
    <property type="match status" value="1"/>
</dbReference>
<dbReference type="CDD" id="cd00090">
    <property type="entry name" value="HTH_ARSR"/>
    <property type="match status" value="1"/>
</dbReference>
<dbReference type="InterPro" id="IPR036390">
    <property type="entry name" value="WH_DNA-bd_sf"/>
</dbReference>
<dbReference type="Proteomes" id="UP000236910">
    <property type="component" value="Unassembled WGS sequence"/>
</dbReference>
<dbReference type="InterPro" id="IPR049874">
    <property type="entry name" value="ROK_cs"/>
</dbReference>
<comment type="caution">
    <text evidence="2">The sequence shown here is derived from an EMBL/GenBank/DDBJ whole genome shotgun (WGS) entry which is preliminary data.</text>
</comment>
<accession>A0A2J6X7N0</accession>
<dbReference type="Gene3D" id="3.30.420.40">
    <property type="match status" value="2"/>
</dbReference>
<dbReference type="InterPro" id="IPR011991">
    <property type="entry name" value="ArsR-like_HTH"/>
</dbReference>
<reference evidence="2 3" key="1">
    <citation type="submission" date="2018-01" db="EMBL/GenBank/DDBJ databases">
        <title>Metagenomic assembled genomes from two thermal pools in the Uzon Caldera, Kamchatka, Russia.</title>
        <authorList>
            <person name="Wilkins L."/>
            <person name="Ettinger C."/>
        </authorList>
    </citation>
    <scope>NUCLEOTIDE SEQUENCE [LARGE SCALE GENOMIC DNA]</scope>
    <source>
        <strain evidence="2">ARK-10</strain>
    </source>
</reference>
<dbReference type="PANTHER" id="PTHR18964">
    <property type="entry name" value="ROK (REPRESSOR, ORF, KINASE) FAMILY"/>
    <property type="match status" value="1"/>
</dbReference>